<comment type="caution">
    <text evidence="2">The sequence shown here is derived from an EMBL/GenBank/DDBJ whole genome shotgun (WGS) entry which is preliminary data.</text>
</comment>
<feature type="chain" id="PRO_5039732170" description="Lipoprotein" evidence="1">
    <location>
        <begin position="20"/>
        <end position="167"/>
    </location>
</feature>
<evidence type="ECO:0000256" key="1">
    <source>
        <dbReference type="SAM" id="SignalP"/>
    </source>
</evidence>
<protein>
    <recommendedName>
        <fullName evidence="4">Lipoprotein</fullName>
    </recommendedName>
</protein>
<accession>A0A934UTK1</accession>
<evidence type="ECO:0000313" key="2">
    <source>
        <dbReference type="EMBL" id="MBK0418489.1"/>
    </source>
</evidence>
<feature type="signal peptide" evidence="1">
    <location>
        <begin position="1"/>
        <end position="19"/>
    </location>
</feature>
<dbReference type="Proteomes" id="UP000608530">
    <property type="component" value="Unassembled WGS sequence"/>
</dbReference>
<name>A0A934UTK1_9MICO</name>
<keyword evidence="3" id="KW-1185">Reference proteome</keyword>
<dbReference type="AlphaFoldDB" id="A0A934UTK1"/>
<proteinExistence type="predicted"/>
<evidence type="ECO:0000313" key="3">
    <source>
        <dbReference type="Proteomes" id="UP000608530"/>
    </source>
</evidence>
<sequence>MEKKALVRVGGLLATVTLALGMTACSGGQSVAEACKIADDAMNDVTSEAQANANELMQSMTEEGGEVDFAAAFEPVTAGLEKAQEEVTNEEVSAALDKFATEYQGFVEIISGFEIPDMSNIDYSDPNAMAEIEAFQAEAQQLSTDMQERATSMTEAGKEMQELCNAG</sequence>
<gene>
    <name evidence="2" type="ORF">JD276_05505</name>
</gene>
<organism evidence="2 3">
    <name type="scientific">Leucobacter chromiisoli</name>
    <dbReference type="NCBI Taxonomy" id="2796471"/>
    <lineage>
        <taxon>Bacteria</taxon>
        <taxon>Bacillati</taxon>
        <taxon>Actinomycetota</taxon>
        <taxon>Actinomycetes</taxon>
        <taxon>Micrococcales</taxon>
        <taxon>Microbacteriaceae</taxon>
        <taxon>Leucobacter</taxon>
    </lineage>
</organism>
<dbReference type="PROSITE" id="PS51257">
    <property type="entry name" value="PROKAR_LIPOPROTEIN"/>
    <property type="match status" value="1"/>
</dbReference>
<reference evidence="2" key="1">
    <citation type="submission" date="2020-12" db="EMBL/GenBank/DDBJ databases">
        <title>Leucobacter sp. CAS1, isolated from Chromium sludge.</title>
        <authorList>
            <person name="Xu Z."/>
        </authorList>
    </citation>
    <scope>NUCLEOTIDE SEQUENCE</scope>
    <source>
        <strain evidence="2">CSA1</strain>
    </source>
</reference>
<keyword evidence="1" id="KW-0732">Signal</keyword>
<evidence type="ECO:0008006" key="4">
    <source>
        <dbReference type="Google" id="ProtNLM"/>
    </source>
</evidence>
<dbReference type="RefSeq" id="WP_200114660.1">
    <property type="nucleotide sequence ID" value="NZ_JAEHOH010000006.1"/>
</dbReference>
<dbReference type="EMBL" id="JAEHOH010000006">
    <property type="protein sequence ID" value="MBK0418489.1"/>
    <property type="molecule type" value="Genomic_DNA"/>
</dbReference>